<proteinExistence type="predicted"/>
<organism evidence="1 2">
    <name type="scientific">Labilibaculum filiforme</name>
    <dbReference type="NCBI Taxonomy" id="1940526"/>
    <lineage>
        <taxon>Bacteria</taxon>
        <taxon>Pseudomonadati</taxon>
        <taxon>Bacteroidota</taxon>
        <taxon>Bacteroidia</taxon>
        <taxon>Marinilabiliales</taxon>
        <taxon>Marinifilaceae</taxon>
        <taxon>Labilibaculum</taxon>
    </lineage>
</organism>
<evidence type="ECO:0000313" key="1">
    <source>
        <dbReference type="EMBL" id="PKQ62056.1"/>
    </source>
</evidence>
<name>A0A2N3HVF2_9BACT</name>
<dbReference type="RefSeq" id="WP_101262086.1">
    <property type="nucleotide sequence ID" value="NZ_MVDD01000010.1"/>
</dbReference>
<sequence length="240" mass="28101">MDKSHFNTFIFSNADKIYYYVYCLLRNEEETHQVVSLTIEQCWMERKKFSHTDMIYVFKTARKLAAVKASGAENRMELSYTDNLENATNPILSRFCILTQDLSPLQAEVMCLRSMVRLRMDDISILVGLGINNVQSILSVVRKIIRARIDPNGILNDLRRNEVLTKYYSGKSTIEEEEQLRLYFSRMDLSDITVADREHFQLFLRIGNAPMPTDCSDRLLLKIKEIQNRGWRSAFLKFFK</sequence>
<dbReference type="AlphaFoldDB" id="A0A2N3HVF2"/>
<keyword evidence="2" id="KW-1185">Reference proteome</keyword>
<evidence type="ECO:0008006" key="3">
    <source>
        <dbReference type="Google" id="ProtNLM"/>
    </source>
</evidence>
<gene>
    <name evidence="1" type="ORF">BZG02_14080</name>
</gene>
<reference evidence="1 2" key="1">
    <citation type="journal article" date="2017" name="Front. Microbiol.">
        <title>Labilibaculum manganireducens gen. nov., sp. nov. and Labilibaculum filiforme sp. nov., Novel Bacteroidetes Isolated from Subsurface Sediments of the Baltic Sea.</title>
        <authorList>
            <person name="Vandieken V."/>
            <person name="Marshall I.P."/>
            <person name="Niemann H."/>
            <person name="Engelen B."/>
            <person name="Cypionka H."/>
        </authorList>
    </citation>
    <scope>NUCLEOTIDE SEQUENCE [LARGE SCALE GENOMIC DNA]</scope>
    <source>
        <strain evidence="1 2">59.16B</strain>
    </source>
</reference>
<protein>
    <recommendedName>
        <fullName evidence="3">RNA polymerase sigma factor 70 region 4 type 2 domain-containing protein</fullName>
    </recommendedName>
</protein>
<dbReference type="EMBL" id="MVDD01000010">
    <property type="protein sequence ID" value="PKQ62056.1"/>
    <property type="molecule type" value="Genomic_DNA"/>
</dbReference>
<evidence type="ECO:0000313" key="2">
    <source>
        <dbReference type="Proteomes" id="UP000233535"/>
    </source>
</evidence>
<comment type="caution">
    <text evidence="1">The sequence shown here is derived from an EMBL/GenBank/DDBJ whole genome shotgun (WGS) entry which is preliminary data.</text>
</comment>
<dbReference type="OrthoDB" id="1115833at2"/>
<dbReference type="Proteomes" id="UP000233535">
    <property type="component" value="Unassembled WGS sequence"/>
</dbReference>
<accession>A0A2N3HVF2</accession>